<name>A0AC35UA04_9BILA</name>
<sequence length="785" mass="84147">MILVRAFIFAISAGLVCAQHGTVGRSCEVSTDCGTGNYCGGNKKCACLSTYVEIDSYCWRKISPGESGCQMSRQCDSVWPGAYCRSGECRCANNQPPFRTRDGLVCLNYGFCPLNGNNPKFRIENQVQQCYGGADATCEAIGALAYDCICDSDDCTVNNPISFCCPSRALTCILAPNEGTSPPGGSSILNHWYYDSITSECRELKYLGRNGGIPTEVYNTAGGLPSEYFDVGIPDGSGSVYPRFYYDAREGRCIQFNFLGQGGNFNIFLSEESCSSYCSQILCSAGTPLKDSSGERNMECSPTGNGPNSCPSSHSCEATTGTATLGGICCPKPAYVCKLPKEQGNCGTYSTRWWYNAKTSNCIEFTFSGCQSNANNFETYKQCQDYCSEAKPEPQCIQGTALTDSNGNYIVCGGNSVTSTCPSNSYCYFDPETKTYGCCSTQAYTCQLPAKPGTVCGPAVTRWYYDSTSRSCQTFSFNSCDGNSNNFAVSVRCSSTTITRYHFNPDTKSCNSFNYNGCEGNRNSFPTAKQCENYCYSEACPAGTVIAKEGETDRLVQCTNPGGNGRTSGGCAEGYTCFSSPLLDQNVCCGASVDLQALCPSGSTPFISALTLQPMQCTPNVDGACPGSFFCWWGGSANAMATTSAVNAFYCCKSPDTVDTGYCPPQLVPVPGEGGAQYKYCSPSAPLTDAIQGCGSNRHCQYSSNLERYICCGLEADVRLENICPPQPHNLVPVELAGNYRTCNPYARSGTPQSCPENSACLYTGTNSGFICCRVQQNAGGRMLA</sequence>
<dbReference type="Proteomes" id="UP000095286">
    <property type="component" value="Unplaced"/>
</dbReference>
<protein>
    <submittedName>
        <fullName evidence="2">Kunitz/Bovine pancreatic trypsin inhibitor domain protein</fullName>
    </submittedName>
</protein>
<reference evidence="2" key="1">
    <citation type="submission" date="2016-11" db="UniProtKB">
        <authorList>
            <consortium name="WormBaseParasite"/>
        </authorList>
    </citation>
    <scope>IDENTIFICATION</scope>
    <source>
        <strain evidence="2">KR3021</strain>
    </source>
</reference>
<dbReference type="WBParaSite" id="RSKR_0000916700.1">
    <property type="protein sequence ID" value="RSKR_0000916700.1"/>
    <property type="gene ID" value="RSKR_0000916700"/>
</dbReference>
<evidence type="ECO:0000313" key="1">
    <source>
        <dbReference type="Proteomes" id="UP000095286"/>
    </source>
</evidence>
<organism evidence="1 2">
    <name type="scientific">Rhabditophanes sp. KR3021</name>
    <dbReference type="NCBI Taxonomy" id="114890"/>
    <lineage>
        <taxon>Eukaryota</taxon>
        <taxon>Metazoa</taxon>
        <taxon>Ecdysozoa</taxon>
        <taxon>Nematoda</taxon>
        <taxon>Chromadorea</taxon>
        <taxon>Rhabditida</taxon>
        <taxon>Tylenchina</taxon>
        <taxon>Panagrolaimomorpha</taxon>
        <taxon>Strongyloidoidea</taxon>
        <taxon>Alloionematidae</taxon>
        <taxon>Rhabditophanes</taxon>
    </lineage>
</organism>
<accession>A0AC35UA04</accession>
<proteinExistence type="predicted"/>
<evidence type="ECO:0000313" key="2">
    <source>
        <dbReference type="WBParaSite" id="RSKR_0000916700.1"/>
    </source>
</evidence>